<proteinExistence type="predicted"/>
<organism evidence="1">
    <name type="scientific">uncultured Caudovirales phage</name>
    <dbReference type="NCBI Taxonomy" id="2100421"/>
    <lineage>
        <taxon>Viruses</taxon>
        <taxon>Duplodnaviria</taxon>
        <taxon>Heunggongvirae</taxon>
        <taxon>Uroviricota</taxon>
        <taxon>Caudoviricetes</taxon>
        <taxon>Peduoviridae</taxon>
        <taxon>Maltschvirus</taxon>
        <taxon>Maltschvirus maltsch</taxon>
    </lineage>
</organism>
<accession>A0A6J5LA09</accession>
<dbReference type="EMBL" id="LR796235">
    <property type="protein sequence ID" value="CAB4130242.1"/>
    <property type="molecule type" value="Genomic_DNA"/>
</dbReference>
<gene>
    <name evidence="1" type="ORF">UFOVP117_326</name>
</gene>
<reference evidence="1" key="1">
    <citation type="submission" date="2020-04" db="EMBL/GenBank/DDBJ databases">
        <authorList>
            <person name="Chiriac C."/>
            <person name="Salcher M."/>
            <person name="Ghai R."/>
            <person name="Kavagutti S V."/>
        </authorList>
    </citation>
    <scope>NUCLEOTIDE SEQUENCE</scope>
</reference>
<evidence type="ECO:0000313" key="1">
    <source>
        <dbReference type="EMBL" id="CAB4130242.1"/>
    </source>
</evidence>
<protein>
    <submittedName>
        <fullName evidence="1">Uncharacterized protein</fullName>
    </submittedName>
</protein>
<name>A0A6J5LA09_9CAUD</name>
<sequence length="61" mass="6346">MAVFSSGTYTYKLINFTGATNCEGCVSAIQPHPIYNGMASSADTVVQLNAITLGGFNGLNN</sequence>